<dbReference type="PANTHER" id="PTHR24029">
    <property type="entry name" value="UVRABC SYSTEM PROTEIN B"/>
    <property type="match status" value="1"/>
</dbReference>
<evidence type="ECO:0000256" key="11">
    <source>
        <dbReference type="ARBA" id="ARBA00026033"/>
    </source>
</evidence>
<keyword evidence="3 13" id="KW-0963">Cytoplasm</keyword>
<comment type="domain">
    <text evidence="13">The beta-hairpin motif is involved in DNA binding.</text>
</comment>
<dbReference type="PANTHER" id="PTHR24029:SF0">
    <property type="entry name" value="UVRABC SYSTEM PROTEIN B"/>
    <property type="match status" value="1"/>
</dbReference>
<dbReference type="Gene3D" id="3.40.50.300">
    <property type="entry name" value="P-loop containing nucleotide triphosphate hydrolases"/>
    <property type="match status" value="3"/>
</dbReference>
<dbReference type="CDD" id="cd17916">
    <property type="entry name" value="DEXHc_UvrB"/>
    <property type="match status" value="1"/>
</dbReference>
<evidence type="ECO:0000256" key="1">
    <source>
        <dbReference type="ARBA" id="ARBA00004496"/>
    </source>
</evidence>
<comment type="similarity">
    <text evidence="2 13 14">Belongs to the UvrB family.</text>
</comment>
<keyword evidence="5 13" id="KW-0227">DNA damage</keyword>
<dbReference type="Pfam" id="PF04851">
    <property type="entry name" value="ResIII"/>
    <property type="match status" value="1"/>
</dbReference>
<evidence type="ECO:0000259" key="16">
    <source>
        <dbReference type="PROSITE" id="PS50151"/>
    </source>
</evidence>
<dbReference type="SUPFAM" id="SSF52540">
    <property type="entry name" value="P-loop containing nucleoside triphosphate hydrolases"/>
    <property type="match status" value="2"/>
</dbReference>
<sequence length="693" mass="79476">MIVTFPNSPYKLHQSFTPAGDQPEAIDKLVEGIEDGLAFQTLLGVTGSGKTFTMANVIARLGRPAIIMAPNKTLAAQLYAEMREFFPENAIEYFVSYYDYYQPEAYVPSRDLFIEKDSSINEHIEQMRLSATKALLERDDAIIVATVSCIYGIGDPVDYHGMILHLRENEKITQREAIQRLIEMQYERNEFEFGRGTFRVRGDVLDIFPAESSETAVRVSLFDDIVESMVLFDPLTGRTLKQVSRYTVYPSSHYVTPRSTTLRAIETIKEELRERIDFFQQNHKLVELQRIEQRTRFDLEMLNELGFCKGIENYSRHLSGKKPGQPPPTLIDYLRSDTLMVIDESHVTIPQTGGMYKGDRSRKENLVEYGFRLPSALDNRPLRFDEFRQMMPQTVFVSATPAEFERVHSGQVVEQVVRPTGLVDPQIEIRPATTQVDNLMSEVSLRTAKGERVLVTTLTKRMAEDLTDYFSDHGIKVRYLHSDIDTVERVEIIRDLRLGKFDVLVGINLLREGLDIPEVSLVAILDADKEGFLRSERSLIQTIGRAARHINGTALLYADRITDSMRRAMDETERRRNKQILFNLEHGVTPRSVHKRVKDLIDGVYNIETAQQHLKAAQVQARYDSMSEVQLAKEIKLLEKQMLDAAKNLEFEQAAQYRDELKRLKNKLFVGFIEPEPEVSQEKTAPLKKRALK</sequence>
<feature type="short sequence motif" description="Beta-hairpin" evidence="13">
    <location>
        <begin position="97"/>
        <end position="120"/>
    </location>
</feature>
<evidence type="ECO:0000256" key="8">
    <source>
        <dbReference type="ARBA" id="ARBA00022881"/>
    </source>
</evidence>
<dbReference type="RefSeq" id="WP_074632097.1">
    <property type="nucleotide sequence ID" value="NZ_FNKY01000001.1"/>
</dbReference>
<comment type="subunit">
    <text evidence="11 13 14">Forms a heterotetramer with UvrA during the search for lesions. Interacts with UvrC in an incision complex.</text>
</comment>
<evidence type="ECO:0000256" key="13">
    <source>
        <dbReference type="HAMAP-Rule" id="MF_00204"/>
    </source>
</evidence>
<evidence type="ECO:0000259" key="18">
    <source>
        <dbReference type="PROSITE" id="PS51194"/>
    </source>
</evidence>
<dbReference type="CDD" id="cd18790">
    <property type="entry name" value="SF2_C_UvrB"/>
    <property type="match status" value="1"/>
</dbReference>
<dbReference type="InterPro" id="IPR027417">
    <property type="entry name" value="P-loop_NTPase"/>
</dbReference>
<dbReference type="InterPro" id="IPR036876">
    <property type="entry name" value="UVR_dom_sf"/>
</dbReference>
<evidence type="ECO:0000256" key="9">
    <source>
        <dbReference type="ARBA" id="ARBA00023204"/>
    </source>
</evidence>
<evidence type="ECO:0000256" key="7">
    <source>
        <dbReference type="ARBA" id="ARBA00022840"/>
    </source>
</evidence>
<reference evidence="19 20" key="1">
    <citation type="submission" date="2016-10" db="EMBL/GenBank/DDBJ databases">
        <authorList>
            <person name="Varghese N."/>
            <person name="Submissions S."/>
        </authorList>
    </citation>
    <scope>NUCLEOTIDE SEQUENCE [LARGE SCALE GENOMIC DNA]</scope>
    <source>
        <strain evidence="19 20">Nl1</strain>
    </source>
</reference>
<protein>
    <recommendedName>
        <fullName evidence="12 13">UvrABC system protein B</fullName>
        <shortName evidence="13">Protein UvrB</shortName>
    </recommendedName>
    <alternativeName>
        <fullName evidence="13">Excinuclease ABC subunit B</fullName>
    </alternativeName>
</protein>
<dbReference type="PROSITE" id="PS50151">
    <property type="entry name" value="UVR"/>
    <property type="match status" value="1"/>
</dbReference>
<dbReference type="NCBIfam" id="NF003673">
    <property type="entry name" value="PRK05298.1"/>
    <property type="match status" value="1"/>
</dbReference>
<dbReference type="InterPro" id="IPR006935">
    <property type="entry name" value="Helicase/UvrB_N"/>
</dbReference>
<dbReference type="Proteomes" id="UP000183471">
    <property type="component" value="Unassembled WGS sequence"/>
</dbReference>
<name>A0ABY0TF06_9PROT</name>
<keyword evidence="20" id="KW-1185">Reference proteome</keyword>
<dbReference type="PROSITE" id="PS51192">
    <property type="entry name" value="HELICASE_ATP_BIND_1"/>
    <property type="match status" value="1"/>
</dbReference>
<evidence type="ECO:0000256" key="3">
    <source>
        <dbReference type="ARBA" id="ARBA00022490"/>
    </source>
</evidence>
<comment type="caution">
    <text evidence="19">The sequence shown here is derived from an EMBL/GenBank/DDBJ whole genome shotgun (WGS) entry which is preliminary data.</text>
</comment>
<keyword evidence="6 13" id="KW-0228">DNA excision</keyword>
<dbReference type="InterPro" id="IPR004807">
    <property type="entry name" value="UvrB"/>
</dbReference>
<keyword evidence="9 13" id="KW-0234">DNA repair</keyword>
<dbReference type="Pfam" id="PF00271">
    <property type="entry name" value="Helicase_C"/>
    <property type="match status" value="1"/>
</dbReference>
<evidence type="ECO:0000256" key="12">
    <source>
        <dbReference type="ARBA" id="ARBA00029504"/>
    </source>
</evidence>
<dbReference type="NCBIfam" id="TIGR00631">
    <property type="entry name" value="uvrb"/>
    <property type="match status" value="1"/>
</dbReference>
<dbReference type="Pfam" id="PF12344">
    <property type="entry name" value="UvrB"/>
    <property type="match status" value="1"/>
</dbReference>
<keyword evidence="10 13" id="KW-0742">SOS response</keyword>
<keyword evidence="8 13" id="KW-0267">Excision nuclease</keyword>
<evidence type="ECO:0000256" key="6">
    <source>
        <dbReference type="ARBA" id="ARBA00022769"/>
    </source>
</evidence>
<evidence type="ECO:0000313" key="19">
    <source>
        <dbReference type="EMBL" id="SDQ69984.1"/>
    </source>
</evidence>
<feature type="binding site" evidence="13">
    <location>
        <begin position="44"/>
        <end position="51"/>
    </location>
    <ligand>
        <name>ATP</name>
        <dbReference type="ChEBI" id="CHEBI:30616"/>
    </ligand>
</feature>
<evidence type="ECO:0000256" key="15">
    <source>
        <dbReference type="SAM" id="Coils"/>
    </source>
</evidence>
<feature type="coiled-coil region" evidence="15">
    <location>
        <begin position="635"/>
        <end position="667"/>
    </location>
</feature>
<feature type="coiled-coil region" evidence="15">
    <location>
        <begin position="262"/>
        <end position="289"/>
    </location>
</feature>
<dbReference type="InterPro" id="IPR041471">
    <property type="entry name" value="UvrB_inter"/>
</dbReference>
<accession>A0ABY0TF06</accession>
<feature type="domain" description="Helicase ATP-binding" evidence="17">
    <location>
        <begin position="31"/>
        <end position="164"/>
    </location>
</feature>
<organism evidence="19 20">
    <name type="scientific">Nitrosospira multiformis</name>
    <dbReference type="NCBI Taxonomy" id="1231"/>
    <lineage>
        <taxon>Bacteria</taxon>
        <taxon>Pseudomonadati</taxon>
        <taxon>Pseudomonadota</taxon>
        <taxon>Betaproteobacteria</taxon>
        <taxon>Nitrosomonadales</taxon>
        <taxon>Nitrosomonadaceae</taxon>
        <taxon>Nitrosospira</taxon>
    </lineage>
</organism>
<feature type="domain" description="Helicase C-terminal" evidence="18">
    <location>
        <begin position="435"/>
        <end position="601"/>
    </location>
</feature>
<dbReference type="SMART" id="SM00490">
    <property type="entry name" value="HELICc"/>
    <property type="match status" value="1"/>
</dbReference>
<proteinExistence type="inferred from homology"/>
<dbReference type="InterPro" id="IPR014001">
    <property type="entry name" value="Helicase_ATP-bd"/>
</dbReference>
<dbReference type="PROSITE" id="PS51194">
    <property type="entry name" value="HELICASE_CTER"/>
    <property type="match status" value="1"/>
</dbReference>
<evidence type="ECO:0000256" key="2">
    <source>
        <dbReference type="ARBA" id="ARBA00008533"/>
    </source>
</evidence>
<dbReference type="InterPro" id="IPR001650">
    <property type="entry name" value="Helicase_C-like"/>
</dbReference>
<keyword evidence="15" id="KW-0175">Coiled coil</keyword>
<dbReference type="SMART" id="SM00487">
    <property type="entry name" value="DEXDc"/>
    <property type="match status" value="1"/>
</dbReference>
<dbReference type="HAMAP" id="MF_00204">
    <property type="entry name" value="UvrB"/>
    <property type="match status" value="1"/>
</dbReference>
<dbReference type="Gene3D" id="4.10.860.10">
    <property type="entry name" value="UVR domain"/>
    <property type="match status" value="1"/>
</dbReference>
<dbReference type="SUPFAM" id="SSF46600">
    <property type="entry name" value="C-terminal UvrC-binding domain of UvrB"/>
    <property type="match status" value="1"/>
</dbReference>
<dbReference type="Pfam" id="PF17757">
    <property type="entry name" value="UvrB_inter"/>
    <property type="match status" value="1"/>
</dbReference>
<evidence type="ECO:0000256" key="10">
    <source>
        <dbReference type="ARBA" id="ARBA00023236"/>
    </source>
</evidence>
<comment type="function">
    <text evidence="13">The UvrABC repair system catalyzes the recognition and processing of DNA lesions. A damage recognition complex composed of 2 UvrA and 2 UvrB subunits scans DNA for abnormalities. Upon binding of the UvrA(2)B(2) complex to a putative damaged site, the DNA wraps around one UvrB monomer. DNA wrap is dependent on ATP binding by UvrB and probably causes local melting of the DNA helix, facilitating insertion of UvrB beta-hairpin between the DNA strands. Then UvrB probes one DNA strand for the presence of a lesion. If a lesion is found the UvrA subunits dissociate and the UvrB-DNA preincision complex is formed. This complex is subsequently bound by UvrC and the second UvrB is released. If no lesion is found, the DNA wraps around the other UvrB subunit that will check the other stand for damage.</text>
</comment>
<evidence type="ECO:0000313" key="20">
    <source>
        <dbReference type="Proteomes" id="UP000183471"/>
    </source>
</evidence>
<comment type="subcellular location">
    <subcellularLocation>
        <location evidence="1 13 14">Cytoplasm</location>
    </subcellularLocation>
</comment>
<dbReference type="Gene3D" id="6.10.140.240">
    <property type="match status" value="1"/>
</dbReference>
<feature type="domain" description="UVR" evidence="16">
    <location>
        <begin position="632"/>
        <end position="667"/>
    </location>
</feature>
<dbReference type="InterPro" id="IPR001943">
    <property type="entry name" value="UVR_dom"/>
</dbReference>
<keyword evidence="7 13" id="KW-0067">ATP-binding</keyword>
<evidence type="ECO:0000256" key="5">
    <source>
        <dbReference type="ARBA" id="ARBA00022763"/>
    </source>
</evidence>
<evidence type="ECO:0000256" key="4">
    <source>
        <dbReference type="ARBA" id="ARBA00022741"/>
    </source>
</evidence>
<evidence type="ECO:0000259" key="17">
    <source>
        <dbReference type="PROSITE" id="PS51192"/>
    </source>
</evidence>
<dbReference type="Pfam" id="PF02151">
    <property type="entry name" value="UVR"/>
    <property type="match status" value="1"/>
</dbReference>
<dbReference type="InterPro" id="IPR024759">
    <property type="entry name" value="UvrB_YAD/RRR_dom"/>
</dbReference>
<evidence type="ECO:0000256" key="14">
    <source>
        <dbReference type="RuleBase" id="RU003587"/>
    </source>
</evidence>
<gene>
    <name evidence="13" type="primary">uvrB</name>
    <name evidence="19" type="ORF">SAMN05216402_1916</name>
</gene>
<dbReference type="EMBL" id="FNKY01000001">
    <property type="protein sequence ID" value="SDQ69984.1"/>
    <property type="molecule type" value="Genomic_DNA"/>
</dbReference>
<keyword evidence="4 13" id="KW-0547">Nucleotide-binding</keyword>